<sequence>MSTTRGYGRSGYVGHRGDSTFSSNSTPSNDSGGSSNAPYVGFFNDPYCNGTLGGSSGGSGGGGSSSCGGGGSSCGGGCSSCGGGGSSCGGGSS</sequence>
<feature type="compositionally biased region" description="Polar residues" evidence="1">
    <location>
        <begin position="19"/>
        <end position="37"/>
    </location>
</feature>
<evidence type="ECO:0000256" key="1">
    <source>
        <dbReference type="SAM" id="MobiDB-lite"/>
    </source>
</evidence>
<comment type="caution">
    <text evidence="2">The sequence shown here is derived from an EMBL/GenBank/DDBJ whole genome shotgun (WGS) entry which is preliminary data.</text>
</comment>
<gene>
    <name evidence="2" type="ORF">FME351_LOCUS11600</name>
    <name evidence="3" type="ORF">TSG867_LOCUS28320</name>
</gene>
<reference evidence="2" key="1">
    <citation type="submission" date="2021-02" db="EMBL/GenBank/DDBJ databases">
        <authorList>
            <person name="Nowell W R."/>
        </authorList>
    </citation>
    <scope>NUCLEOTIDE SEQUENCE</scope>
</reference>
<feature type="region of interest" description="Disordered" evidence="1">
    <location>
        <begin position="55"/>
        <end position="75"/>
    </location>
</feature>
<evidence type="ECO:0000313" key="3">
    <source>
        <dbReference type="EMBL" id="CAF4609120.1"/>
    </source>
</evidence>
<dbReference type="Proteomes" id="UP000663869">
    <property type="component" value="Unassembled WGS sequence"/>
</dbReference>
<name>A0A818CL30_9BILA</name>
<feature type="region of interest" description="Disordered" evidence="1">
    <location>
        <begin position="1"/>
        <end position="37"/>
    </location>
</feature>
<evidence type="ECO:0000313" key="4">
    <source>
        <dbReference type="Proteomes" id="UP000663869"/>
    </source>
</evidence>
<organism evidence="2 4">
    <name type="scientific">Rotaria socialis</name>
    <dbReference type="NCBI Taxonomy" id="392032"/>
    <lineage>
        <taxon>Eukaryota</taxon>
        <taxon>Metazoa</taxon>
        <taxon>Spiralia</taxon>
        <taxon>Gnathifera</taxon>
        <taxon>Rotifera</taxon>
        <taxon>Eurotatoria</taxon>
        <taxon>Bdelloidea</taxon>
        <taxon>Philodinida</taxon>
        <taxon>Philodinidae</taxon>
        <taxon>Rotaria</taxon>
    </lineage>
</organism>
<dbReference type="EMBL" id="CAJOBQ010003521">
    <property type="protein sequence ID" value="CAF4609120.1"/>
    <property type="molecule type" value="Genomic_DNA"/>
</dbReference>
<proteinExistence type="predicted"/>
<accession>A0A818CL30</accession>
<protein>
    <submittedName>
        <fullName evidence="2">Uncharacterized protein</fullName>
    </submittedName>
</protein>
<evidence type="ECO:0000313" key="2">
    <source>
        <dbReference type="EMBL" id="CAF3428520.1"/>
    </source>
</evidence>
<dbReference type="Proteomes" id="UP000663862">
    <property type="component" value="Unassembled WGS sequence"/>
</dbReference>
<dbReference type="AlphaFoldDB" id="A0A818CL30"/>
<dbReference type="EMBL" id="CAJNYU010001346">
    <property type="protein sequence ID" value="CAF3428520.1"/>
    <property type="molecule type" value="Genomic_DNA"/>
</dbReference>